<sequence length="347" mass="40319">MNSVVYLTPDSGPSLSPYVLQKWTHTNYRVNSLLKEWKQLQHRYKYPLTTNIPPATKQLITVSLQRLRSRINNSISSLGNVLEYTYIVCVIYQLDHTTLLRHPRTGVNLKEYANRIINAIDNVIDALLDRPRVTPLKFKKLPYEFQSRLVALLPPRDLVAFKISGKTALNSVNQRGMFSQCLYVTSCNANYQDVKAVYGNRPHYDIMSTSFFLKLSSHFVQDTLKLNMKTPENFDRAVEILSGDYFTLVLRGHCTWKHAIHFMNLSKTIKFVILGYEVALRVEEFDGFFEAVVLWLQQMKHVVLLKIECHHLNVSFESRFAVCVESQTTFKVYYKNRHLVAHKKPQI</sequence>
<dbReference type="AlphaFoldDB" id="A0A7E4VN98"/>
<evidence type="ECO:0000313" key="2">
    <source>
        <dbReference type="WBParaSite" id="Pan_g23002.t1"/>
    </source>
</evidence>
<name>A0A7E4VN98_PANRE</name>
<proteinExistence type="predicted"/>
<keyword evidence="1" id="KW-1185">Reference proteome</keyword>
<protein>
    <submittedName>
        <fullName evidence="2">NR LBD domain-containing protein</fullName>
    </submittedName>
</protein>
<evidence type="ECO:0000313" key="1">
    <source>
        <dbReference type="Proteomes" id="UP000492821"/>
    </source>
</evidence>
<organism evidence="1 2">
    <name type="scientific">Panagrellus redivivus</name>
    <name type="common">Microworm</name>
    <dbReference type="NCBI Taxonomy" id="6233"/>
    <lineage>
        <taxon>Eukaryota</taxon>
        <taxon>Metazoa</taxon>
        <taxon>Ecdysozoa</taxon>
        <taxon>Nematoda</taxon>
        <taxon>Chromadorea</taxon>
        <taxon>Rhabditida</taxon>
        <taxon>Tylenchina</taxon>
        <taxon>Panagrolaimomorpha</taxon>
        <taxon>Panagrolaimoidea</taxon>
        <taxon>Panagrolaimidae</taxon>
        <taxon>Panagrellus</taxon>
    </lineage>
</organism>
<reference evidence="2" key="2">
    <citation type="submission" date="2020-10" db="UniProtKB">
        <authorList>
            <consortium name="WormBaseParasite"/>
        </authorList>
    </citation>
    <scope>IDENTIFICATION</scope>
</reference>
<dbReference type="WBParaSite" id="Pan_g23002.t1">
    <property type="protein sequence ID" value="Pan_g23002.t1"/>
    <property type="gene ID" value="Pan_g23002"/>
</dbReference>
<accession>A0A7E4VN98</accession>
<dbReference type="Proteomes" id="UP000492821">
    <property type="component" value="Unassembled WGS sequence"/>
</dbReference>
<reference evidence="1" key="1">
    <citation type="journal article" date="2013" name="Genetics">
        <title>The draft genome and transcriptome of Panagrellus redivivus are shaped by the harsh demands of a free-living lifestyle.</title>
        <authorList>
            <person name="Srinivasan J."/>
            <person name="Dillman A.R."/>
            <person name="Macchietto M.G."/>
            <person name="Heikkinen L."/>
            <person name="Lakso M."/>
            <person name="Fracchia K.M."/>
            <person name="Antoshechkin I."/>
            <person name="Mortazavi A."/>
            <person name="Wong G."/>
            <person name="Sternberg P.W."/>
        </authorList>
    </citation>
    <scope>NUCLEOTIDE SEQUENCE [LARGE SCALE GENOMIC DNA]</scope>
    <source>
        <strain evidence="1">MT8872</strain>
    </source>
</reference>